<evidence type="ECO:0000313" key="3">
    <source>
        <dbReference type="Proteomes" id="UP000215506"/>
    </source>
</evidence>
<evidence type="ECO:0000313" key="2">
    <source>
        <dbReference type="EMBL" id="OXR41047.1"/>
    </source>
</evidence>
<evidence type="ECO:0000256" key="1">
    <source>
        <dbReference type="SAM" id="MobiDB-lite"/>
    </source>
</evidence>
<accession>A0A231GWP5</accession>
<dbReference type="Pfam" id="PF20060">
    <property type="entry name" value="DUF6459"/>
    <property type="match status" value="1"/>
</dbReference>
<dbReference type="Proteomes" id="UP000215506">
    <property type="component" value="Unassembled WGS sequence"/>
</dbReference>
<reference evidence="2 3" key="1">
    <citation type="submission" date="2017-07" db="EMBL/GenBank/DDBJ databases">
        <title>First draft Genome Sequence of Nocardia cerradoensis isolated from human infection.</title>
        <authorList>
            <person name="Carrasco G."/>
        </authorList>
    </citation>
    <scope>NUCLEOTIDE SEQUENCE [LARGE SCALE GENOMIC DNA]</scope>
    <source>
        <strain evidence="2 3">CNM20130759</strain>
    </source>
</reference>
<organism evidence="2 3">
    <name type="scientific">Nocardia cerradoensis</name>
    <dbReference type="NCBI Taxonomy" id="85688"/>
    <lineage>
        <taxon>Bacteria</taxon>
        <taxon>Bacillati</taxon>
        <taxon>Actinomycetota</taxon>
        <taxon>Actinomycetes</taxon>
        <taxon>Mycobacteriales</taxon>
        <taxon>Nocardiaceae</taxon>
        <taxon>Nocardia</taxon>
    </lineage>
</organism>
<sequence>MLESSASPVYTRRARRAPVFEPPLDPRSSGGATAGKSLDRRTSAPVVPRLRTPRRSAHDGRSPGSGAGVPMSSGMCGGNEIGTAAAQFAERSLRLVLEVIDGRRPLGQLRPVVEPTVLAAVETLARTAAAERRLGTAVLVTVKLAEVTASAAEVCGGYERGQRRFAVAARLVLRRGRWRMSALRMR</sequence>
<evidence type="ECO:0008006" key="4">
    <source>
        <dbReference type="Google" id="ProtNLM"/>
    </source>
</evidence>
<dbReference type="AlphaFoldDB" id="A0A231GWP5"/>
<name>A0A231GWP5_9NOCA</name>
<dbReference type="EMBL" id="NGAF01000023">
    <property type="protein sequence ID" value="OXR41047.1"/>
    <property type="molecule type" value="Genomic_DNA"/>
</dbReference>
<gene>
    <name evidence="2" type="ORF">B7C42_06817</name>
</gene>
<protein>
    <recommendedName>
        <fullName evidence="4">Alanine, arginine and proline rich protein</fullName>
    </recommendedName>
</protein>
<proteinExistence type="predicted"/>
<keyword evidence="3" id="KW-1185">Reference proteome</keyword>
<feature type="region of interest" description="Disordered" evidence="1">
    <location>
        <begin position="1"/>
        <end position="75"/>
    </location>
</feature>
<dbReference type="InterPro" id="IPR045596">
    <property type="entry name" value="DUF6459"/>
</dbReference>
<comment type="caution">
    <text evidence="2">The sequence shown here is derived from an EMBL/GenBank/DDBJ whole genome shotgun (WGS) entry which is preliminary data.</text>
</comment>